<feature type="transmembrane region" description="Helical" evidence="7">
    <location>
        <begin position="135"/>
        <end position="158"/>
    </location>
</feature>
<feature type="transmembrane region" description="Helical" evidence="7">
    <location>
        <begin position="235"/>
        <end position="256"/>
    </location>
</feature>
<keyword evidence="4 7" id="KW-0472">Membrane</keyword>
<comment type="subcellular location">
    <subcellularLocation>
        <location evidence="1">Membrane</location>
        <topology evidence="1">Multi-pass membrane protein</topology>
    </subcellularLocation>
</comment>
<dbReference type="Pfam" id="PF20684">
    <property type="entry name" value="Fung_rhodopsin"/>
    <property type="match status" value="1"/>
</dbReference>
<dbReference type="InterPro" id="IPR052337">
    <property type="entry name" value="SAT4-like"/>
</dbReference>
<proteinExistence type="inferred from homology"/>
<feature type="transmembrane region" description="Helical" evidence="7">
    <location>
        <begin position="102"/>
        <end position="123"/>
    </location>
</feature>
<dbReference type="PANTHER" id="PTHR33048:SF162">
    <property type="entry name" value="SATRATOXIN BIOSYNTHESIS SC1 CLUSTER PROTEIN 4"/>
    <property type="match status" value="1"/>
</dbReference>
<evidence type="ECO:0000256" key="2">
    <source>
        <dbReference type="ARBA" id="ARBA00022692"/>
    </source>
</evidence>
<evidence type="ECO:0000256" key="6">
    <source>
        <dbReference type="SAM" id="MobiDB-lite"/>
    </source>
</evidence>
<comment type="similarity">
    <text evidence="5">Belongs to the SAT4 family.</text>
</comment>
<evidence type="ECO:0000259" key="8">
    <source>
        <dbReference type="Pfam" id="PF20684"/>
    </source>
</evidence>
<evidence type="ECO:0000256" key="5">
    <source>
        <dbReference type="ARBA" id="ARBA00038359"/>
    </source>
</evidence>
<keyword evidence="10" id="KW-1185">Reference proteome</keyword>
<evidence type="ECO:0000313" key="10">
    <source>
        <dbReference type="Proteomes" id="UP000578531"/>
    </source>
</evidence>
<feature type="transmembrane region" description="Helical" evidence="7">
    <location>
        <begin position="268"/>
        <end position="290"/>
    </location>
</feature>
<feature type="domain" description="Rhodopsin" evidence="8">
    <location>
        <begin position="36"/>
        <end position="291"/>
    </location>
</feature>
<evidence type="ECO:0000256" key="3">
    <source>
        <dbReference type="ARBA" id="ARBA00022989"/>
    </source>
</evidence>
<dbReference type="PANTHER" id="PTHR33048">
    <property type="entry name" value="PTH11-LIKE INTEGRAL MEMBRANE PROTEIN (AFU_ORTHOLOGUE AFUA_5G11245)"/>
    <property type="match status" value="1"/>
</dbReference>
<dbReference type="AlphaFoldDB" id="A0A8H6G5W5"/>
<evidence type="ECO:0000313" key="9">
    <source>
        <dbReference type="EMBL" id="KAF6241031.1"/>
    </source>
</evidence>
<dbReference type="EMBL" id="JACCJC010000002">
    <property type="protein sequence ID" value="KAF6241031.1"/>
    <property type="molecule type" value="Genomic_DNA"/>
</dbReference>
<evidence type="ECO:0000256" key="1">
    <source>
        <dbReference type="ARBA" id="ARBA00004141"/>
    </source>
</evidence>
<keyword evidence="2 7" id="KW-0812">Transmembrane</keyword>
<dbReference type="OrthoDB" id="444631at2759"/>
<feature type="transmembrane region" description="Helical" evidence="7">
    <location>
        <begin position="203"/>
        <end position="223"/>
    </location>
</feature>
<dbReference type="Proteomes" id="UP000578531">
    <property type="component" value="Unassembled WGS sequence"/>
</dbReference>
<organism evidence="9 10">
    <name type="scientific">Letharia columbiana</name>
    <dbReference type="NCBI Taxonomy" id="112416"/>
    <lineage>
        <taxon>Eukaryota</taxon>
        <taxon>Fungi</taxon>
        <taxon>Dikarya</taxon>
        <taxon>Ascomycota</taxon>
        <taxon>Pezizomycotina</taxon>
        <taxon>Lecanoromycetes</taxon>
        <taxon>OSLEUM clade</taxon>
        <taxon>Lecanoromycetidae</taxon>
        <taxon>Lecanorales</taxon>
        <taxon>Lecanorineae</taxon>
        <taxon>Parmeliaceae</taxon>
        <taxon>Letharia</taxon>
    </lineage>
</organism>
<feature type="transmembrane region" description="Helical" evidence="7">
    <location>
        <begin position="55"/>
        <end position="82"/>
    </location>
</feature>
<name>A0A8H6G5W5_9LECA</name>
<dbReference type="RefSeq" id="XP_037170279.1">
    <property type="nucleotide sequence ID" value="XM_037302772.1"/>
</dbReference>
<comment type="caution">
    <text evidence="9">The sequence shown here is derived from an EMBL/GenBank/DDBJ whole genome shotgun (WGS) entry which is preliminary data.</text>
</comment>
<keyword evidence="3 7" id="KW-1133">Transmembrane helix</keyword>
<gene>
    <name evidence="9" type="ORF">HO173_000825</name>
</gene>
<dbReference type="GO" id="GO:0016020">
    <property type="term" value="C:membrane"/>
    <property type="evidence" value="ECO:0007669"/>
    <property type="project" value="UniProtKB-SubCell"/>
</dbReference>
<accession>A0A8H6G5W5</accession>
<protein>
    <recommendedName>
        <fullName evidence="8">Rhodopsin domain-containing protein</fullName>
    </recommendedName>
</protein>
<feature type="transmembrane region" description="Helical" evidence="7">
    <location>
        <begin position="20"/>
        <end position="39"/>
    </location>
</feature>
<dbReference type="GeneID" id="59282503"/>
<reference evidence="9 10" key="1">
    <citation type="journal article" date="2020" name="Genomics">
        <title>Complete, high-quality genomes from long-read metagenomic sequencing of two wolf lichen thalli reveals enigmatic genome architecture.</title>
        <authorList>
            <person name="McKenzie S.K."/>
            <person name="Walston R.F."/>
            <person name="Allen J.L."/>
        </authorList>
    </citation>
    <scope>NUCLEOTIDE SEQUENCE [LARGE SCALE GENOMIC DNA]</scope>
    <source>
        <strain evidence="9">WasteWater2</strain>
    </source>
</reference>
<sequence>MAPSTTHSPAKTLSRSEYLAVSWTFTSFAILLSFGRFVIRKRLLGKLQMDDWSHAFALVLLIPYMALSTTIYPLAIEVGLFGKKDGPMPSKETLERFFRLEVAGQLFFWIILYAVKFTFLILFRQIFSVNKMFMRWWWAVFIYTCIAFWACFLEVFWICGSPSDIFVLSAYFEPVLSTMRANRPPEKCLTPHASGVVNNFAEVGLALNISSDLAVMILPTCFLRGLQMQLGKKIAVGLLFSVGMVVVVIDAVRLAVGDGGGVVSQALLYDALEPAIAVIMSCLPTYRTLISPARGSSRNRKGDRYQYESGSQQSWKDRITARYRSEGYELSNDSVALTRPPATLPSGKV</sequence>
<evidence type="ECO:0000256" key="4">
    <source>
        <dbReference type="ARBA" id="ARBA00023136"/>
    </source>
</evidence>
<feature type="region of interest" description="Disordered" evidence="6">
    <location>
        <begin position="294"/>
        <end position="314"/>
    </location>
</feature>
<dbReference type="InterPro" id="IPR049326">
    <property type="entry name" value="Rhodopsin_dom_fungi"/>
</dbReference>
<evidence type="ECO:0000256" key="7">
    <source>
        <dbReference type="SAM" id="Phobius"/>
    </source>
</evidence>